<evidence type="ECO:0000313" key="2">
    <source>
        <dbReference type="Proteomes" id="UP000245870"/>
    </source>
</evidence>
<dbReference type="Proteomes" id="UP000245870">
    <property type="component" value="Unassembled WGS sequence"/>
</dbReference>
<comment type="caution">
    <text evidence="1">The sequence shown here is derived from an EMBL/GenBank/DDBJ whole genome shotgun (WGS) entry which is preliminary data.</text>
</comment>
<protein>
    <submittedName>
        <fullName evidence="1">Uncharacterized protein</fullName>
    </submittedName>
</protein>
<name>A0A2U0TXW0_9BACT</name>
<reference evidence="1 2" key="1">
    <citation type="submission" date="2018-05" db="EMBL/GenBank/DDBJ databases">
        <title>Genomic Encyclopedia of Type Strains, Phase IV (KMG-IV): sequencing the most valuable type-strain genomes for metagenomic binning, comparative biology and taxonomic classification.</title>
        <authorList>
            <person name="Goeker M."/>
        </authorList>
    </citation>
    <scope>NUCLEOTIDE SEQUENCE [LARGE SCALE GENOMIC DNA]</scope>
    <source>
        <strain evidence="1 2">DSM 100333</strain>
    </source>
</reference>
<dbReference type="AlphaFoldDB" id="A0A2U0TXW0"/>
<sequence length="73" mass="8067">MARIDTEGSVSAHAIPAQNAIRIKCVSTTSLLENFSPVSIEKNAFFVFHHLLAPSNTDTVLFFWIDNVFISSV</sequence>
<keyword evidence="2" id="KW-1185">Reference proteome</keyword>
<gene>
    <name evidence="1" type="ORF">C7379_1263</name>
</gene>
<proteinExistence type="predicted"/>
<organism evidence="1 2">
    <name type="scientific">Hallella colorans</name>
    <dbReference type="NCBI Taxonomy" id="1703337"/>
    <lineage>
        <taxon>Bacteria</taxon>
        <taxon>Pseudomonadati</taxon>
        <taxon>Bacteroidota</taxon>
        <taxon>Bacteroidia</taxon>
        <taxon>Bacteroidales</taxon>
        <taxon>Prevotellaceae</taxon>
        <taxon>Hallella</taxon>
    </lineage>
</organism>
<dbReference type="EMBL" id="QENY01000026">
    <property type="protein sequence ID" value="PVX48437.1"/>
    <property type="molecule type" value="Genomic_DNA"/>
</dbReference>
<evidence type="ECO:0000313" key="1">
    <source>
        <dbReference type="EMBL" id="PVX48437.1"/>
    </source>
</evidence>
<accession>A0A2U0TXW0</accession>